<proteinExistence type="predicted"/>
<dbReference type="HOGENOM" id="CLU_2691753_0_0_1"/>
<dbReference type="Gramene" id="OGLUM02G14820.1">
    <property type="protein sequence ID" value="OGLUM02G14820.1"/>
    <property type="gene ID" value="OGLUM02G14820"/>
</dbReference>
<accession>A0A0D9YRH8</accession>
<evidence type="ECO:0000256" key="1">
    <source>
        <dbReference type="SAM" id="MobiDB-lite"/>
    </source>
</evidence>
<keyword evidence="3" id="KW-1185">Reference proteome</keyword>
<feature type="compositionally biased region" description="Basic residues" evidence="1">
    <location>
        <begin position="22"/>
        <end position="31"/>
    </location>
</feature>
<dbReference type="AlphaFoldDB" id="A0A0D9YRH8"/>
<feature type="region of interest" description="Disordered" evidence="1">
    <location>
        <begin position="1"/>
        <end position="74"/>
    </location>
</feature>
<sequence length="74" mass="8190">MASSNLQGTRPRMQTREAAHPHCPRRHRHCHPASSAPRTSRSRSMPGPCRNPDRAEHEPPVQPILRSSGVDGHG</sequence>
<dbReference type="EnsemblPlants" id="OGLUM02G14820.1">
    <property type="protein sequence ID" value="OGLUM02G14820.1"/>
    <property type="gene ID" value="OGLUM02G14820"/>
</dbReference>
<reference evidence="2" key="2">
    <citation type="submission" date="2018-05" db="EMBL/GenBank/DDBJ databases">
        <title>OgluRS3 (Oryza glumaepatula Reference Sequence Version 3).</title>
        <authorList>
            <person name="Zhang J."/>
            <person name="Kudrna D."/>
            <person name="Lee S."/>
            <person name="Talag J."/>
            <person name="Welchert J."/>
            <person name="Wing R.A."/>
        </authorList>
    </citation>
    <scope>NUCLEOTIDE SEQUENCE [LARGE SCALE GENOMIC DNA]</scope>
</reference>
<dbReference type="Proteomes" id="UP000026961">
    <property type="component" value="Chromosome 2"/>
</dbReference>
<reference evidence="2" key="1">
    <citation type="submission" date="2015-04" db="UniProtKB">
        <authorList>
            <consortium name="EnsemblPlants"/>
        </authorList>
    </citation>
    <scope>IDENTIFICATION</scope>
</reference>
<protein>
    <submittedName>
        <fullName evidence="2">Uncharacterized protein</fullName>
    </submittedName>
</protein>
<organism evidence="2">
    <name type="scientific">Oryza glumipatula</name>
    <dbReference type="NCBI Taxonomy" id="40148"/>
    <lineage>
        <taxon>Eukaryota</taxon>
        <taxon>Viridiplantae</taxon>
        <taxon>Streptophyta</taxon>
        <taxon>Embryophyta</taxon>
        <taxon>Tracheophyta</taxon>
        <taxon>Spermatophyta</taxon>
        <taxon>Magnoliopsida</taxon>
        <taxon>Liliopsida</taxon>
        <taxon>Poales</taxon>
        <taxon>Poaceae</taxon>
        <taxon>BOP clade</taxon>
        <taxon>Oryzoideae</taxon>
        <taxon>Oryzeae</taxon>
        <taxon>Oryzinae</taxon>
        <taxon>Oryza</taxon>
    </lineage>
</organism>
<evidence type="ECO:0000313" key="2">
    <source>
        <dbReference type="EnsemblPlants" id="OGLUM02G14820.1"/>
    </source>
</evidence>
<name>A0A0D9YRH8_9ORYZ</name>
<feature type="compositionally biased region" description="Low complexity" evidence="1">
    <location>
        <begin position="32"/>
        <end position="44"/>
    </location>
</feature>
<evidence type="ECO:0000313" key="3">
    <source>
        <dbReference type="Proteomes" id="UP000026961"/>
    </source>
</evidence>